<dbReference type="InterPro" id="IPR025194">
    <property type="entry name" value="RodZ-like_C"/>
</dbReference>
<keyword evidence="2" id="KW-1133">Transmembrane helix</keyword>
<dbReference type="Gene3D" id="1.10.260.40">
    <property type="entry name" value="lambda repressor-like DNA-binding domains"/>
    <property type="match status" value="1"/>
</dbReference>
<feature type="region of interest" description="Disordered" evidence="1">
    <location>
        <begin position="156"/>
        <end position="211"/>
    </location>
</feature>
<evidence type="ECO:0000256" key="2">
    <source>
        <dbReference type="SAM" id="Phobius"/>
    </source>
</evidence>
<gene>
    <name evidence="4" type="ORF">ACFO4L_03605</name>
</gene>
<comment type="caution">
    <text evidence="4">The sequence shown here is derived from an EMBL/GenBank/DDBJ whole genome shotgun (WGS) entry which is preliminary data.</text>
</comment>
<accession>A0ABV9NT86</accession>
<feature type="domain" description="Cytoskeleton protein RodZ-like C-terminal" evidence="3">
    <location>
        <begin position="230"/>
        <end position="289"/>
    </location>
</feature>
<dbReference type="SUPFAM" id="SSF47413">
    <property type="entry name" value="lambda repressor-like DNA-binding domains"/>
    <property type="match status" value="1"/>
</dbReference>
<evidence type="ECO:0000256" key="1">
    <source>
        <dbReference type="SAM" id="MobiDB-lite"/>
    </source>
</evidence>
<dbReference type="InterPro" id="IPR010982">
    <property type="entry name" value="Lambda_DNA-bd_dom_sf"/>
</dbReference>
<keyword evidence="2" id="KW-0472">Membrane</keyword>
<organism evidence="4 5">
    <name type="scientific">Bacillus daqingensis</name>
    <dbReference type="NCBI Taxonomy" id="872396"/>
    <lineage>
        <taxon>Bacteria</taxon>
        <taxon>Bacillati</taxon>
        <taxon>Bacillota</taxon>
        <taxon>Bacilli</taxon>
        <taxon>Bacillales</taxon>
        <taxon>Bacillaceae</taxon>
        <taxon>Bacillus</taxon>
    </lineage>
</organism>
<dbReference type="Proteomes" id="UP001595896">
    <property type="component" value="Unassembled WGS sequence"/>
</dbReference>
<evidence type="ECO:0000313" key="4">
    <source>
        <dbReference type="EMBL" id="MFC4735665.1"/>
    </source>
</evidence>
<feature type="compositionally biased region" description="Low complexity" evidence="1">
    <location>
        <begin position="179"/>
        <end position="194"/>
    </location>
</feature>
<evidence type="ECO:0000259" key="3">
    <source>
        <dbReference type="Pfam" id="PF13464"/>
    </source>
</evidence>
<keyword evidence="5" id="KW-1185">Reference proteome</keyword>
<dbReference type="InterPro" id="IPR050400">
    <property type="entry name" value="Bact_Cytoskel_RodZ"/>
</dbReference>
<feature type="transmembrane region" description="Helical" evidence="2">
    <location>
        <begin position="110"/>
        <end position="130"/>
    </location>
</feature>
<dbReference type="PANTHER" id="PTHR34475:SF1">
    <property type="entry name" value="CYTOSKELETON PROTEIN RODZ"/>
    <property type="match status" value="1"/>
</dbReference>
<dbReference type="Pfam" id="PF13413">
    <property type="entry name" value="HTH_25"/>
    <property type="match status" value="1"/>
</dbReference>
<name>A0ABV9NT86_9BACI</name>
<keyword evidence="2" id="KW-0812">Transmembrane</keyword>
<feature type="region of interest" description="Disordered" evidence="1">
    <location>
        <begin position="68"/>
        <end position="104"/>
    </location>
</feature>
<dbReference type="Pfam" id="PF13464">
    <property type="entry name" value="RodZ_C"/>
    <property type="match status" value="1"/>
</dbReference>
<sequence length="307" mass="34127">MSELGTRLQSARLEKGYSLDELQQLTKIQKRYLEAIEEGDFSKMPGEFYSRAFVKSYSEAVGLDPNKIFEEHESELPKPKRSEVQELPPRTARTRASSSSGTKKSAFSSLVPTLLAILFIGAVGFAVWLFNQDNEAAPVDPESEQAVNVDDSIPENEENAAENENSEANENNETDPAENNGNNGNNGNNNVDNDGLNEPEDSDAGSELAFEGSEGNSYTYTLQADEFDVELSFSGPSWIQILDEEGEELYQQEHADGDSESFDFSDHEEIMFNMGSTVTAELLINGEELIYESEDHHQRIIIQQDNS</sequence>
<proteinExistence type="predicted"/>
<feature type="compositionally biased region" description="Basic and acidic residues" evidence="1">
    <location>
        <begin position="68"/>
        <end position="84"/>
    </location>
</feature>
<feature type="compositionally biased region" description="Acidic residues" evidence="1">
    <location>
        <begin position="156"/>
        <end position="176"/>
    </location>
</feature>
<feature type="compositionally biased region" description="Acidic residues" evidence="1">
    <location>
        <begin position="195"/>
        <end position="204"/>
    </location>
</feature>
<dbReference type="PANTHER" id="PTHR34475">
    <property type="match status" value="1"/>
</dbReference>
<reference evidence="5" key="1">
    <citation type="journal article" date="2019" name="Int. J. Syst. Evol. Microbiol.">
        <title>The Global Catalogue of Microorganisms (GCM) 10K type strain sequencing project: providing services to taxonomists for standard genome sequencing and annotation.</title>
        <authorList>
            <consortium name="The Broad Institute Genomics Platform"/>
            <consortium name="The Broad Institute Genome Sequencing Center for Infectious Disease"/>
            <person name="Wu L."/>
            <person name="Ma J."/>
        </authorList>
    </citation>
    <scope>NUCLEOTIDE SEQUENCE [LARGE SCALE GENOMIC DNA]</scope>
    <source>
        <strain evidence="5">JCM 12165</strain>
    </source>
</reference>
<protein>
    <submittedName>
        <fullName evidence="4">RodZ domain-containing protein</fullName>
    </submittedName>
</protein>
<dbReference type="RefSeq" id="WP_377908288.1">
    <property type="nucleotide sequence ID" value="NZ_JBHSGK010000003.1"/>
</dbReference>
<evidence type="ECO:0000313" key="5">
    <source>
        <dbReference type="Proteomes" id="UP001595896"/>
    </source>
</evidence>
<dbReference type="EMBL" id="JBHSGK010000003">
    <property type="protein sequence ID" value="MFC4735665.1"/>
    <property type="molecule type" value="Genomic_DNA"/>
</dbReference>
<feature type="compositionally biased region" description="Low complexity" evidence="1">
    <location>
        <begin position="90"/>
        <end position="104"/>
    </location>
</feature>